<reference evidence="1" key="1">
    <citation type="submission" date="2021-08" db="EMBL/GenBank/DDBJ databases">
        <title>The first chromosome-level gecko genome reveals the dynamic sex chromosomes of Neotropical dwarf geckos (Sphaerodactylidae: Sphaerodactylus).</title>
        <authorList>
            <person name="Pinto B.J."/>
            <person name="Keating S.E."/>
            <person name="Gamble T."/>
        </authorList>
    </citation>
    <scope>NUCLEOTIDE SEQUENCE</scope>
    <source>
        <strain evidence="1">TG3544</strain>
    </source>
</reference>
<evidence type="ECO:0000313" key="2">
    <source>
        <dbReference type="Proteomes" id="UP000827872"/>
    </source>
</evidence>
<accession>A0ACB8ETS9</accession>
<proteinExistence type="predicted"/>
<dbReference type="Proteomes" id="UP000827872">
    <property type="component" value="Linkage Group LG07"/>
</dbReference>
<keyword evidence="2" id="KW-1185">Reference proteome</keyword>
<dbReference type="EMBL" id="CM037620">
    <property type="protein sequence ID" value="KAH7995795.1"/>
    <property type="molecule type" value="Genomic_DNA"/>
</dbReference>
<protein>
    <submittedName>
        <fullName evidence="1">Uncharacterized protein</fullName>
    </submittedName>
</protein>
<evidence type="ECO:0000313" key="1">
    <source>
        <dbReference type="EMBL" id="KAH7995795.1"/>
    </source>
</evidence>
<organism evidence="1 2">
    <name type="scientific">Sphaerodactylus townsendi</name>
    <dbReference type="NCBI Taxonomy" id="933632"/>
    <lineage>
        <taxon>Eukaryota</taxon>
        <taxon>Metazoa</taxon>
        <taxon>Chordata</taxon>
        <taxon>Craniata</taxon>
        <taxon>Vertebrata</taxon>
        <taxon>Euteleostomi</taxon>
        <taxon>Lepidosauria</taxon>
        <taxon>Squamata</taxon>
        <taxon>Bifurcata</taxon>
        <taxon>Gekkota</taxon>
        <taxon>Sphaerodactylidae</taxon>
        <taxon>Sphaerodactylus</taxon>
    </lineage>
</organism>
<sequence>MPGGVDDELSLTAYVAAGLLELHLDKNGTMVEDALACLKRNLSSVHDAYPRALLAYAFTLAGDMETRQQLLRNVQAEEESELSSNPEALAYVLLALLSKPEVSADDINHGEVLIQSQPRSWSPTYRTRHGGFSLHSSGDTPPCVLTHPRSLFSTLQDTVVALQGLSRYAALTYREIEGVQVLVKSTTGFQHEFHIDKGNQLVLQQAPLPEVPGEYKVEVSGIGCAYVQSTLRYNQHPEKTKVFALSVETSPQECNQTSRKHFDIHLQVRYTGQRESSNMALIEVNMISGYIPMKKSVRRMEGKLGVKKVEIDPDKVTVYLDQLNDTVRSYDFSVEQDMEVRGLKPATVKVYDYYHPEDYAVVEYNAPCSTETTKEDNQ</sequence>
<name>A0ACB8ETS9_9SAUR</name>
<gene>
    <name evidence="1" type="ORF">K3G42_028622</name>
</gene>
<comment type="caution">
    <text evidence="1">The sequence shown here is derived from an EMBL/GenBank/DDBJ whole genome shotgun (WGS) entry which is preliminary data.</text>
</comment>